<evidence type="ECO:0000256" key="1">
    <source>
        <dbReference type="SAM" id="MobiDB-lite"/>
    </source>
</evidence>
<organism evidence="3 4">
    <name type="scientific">Geosmithia morbida</name>
    <dbReference type="NCBI Taxonomy" id="1094350"/>
    <lineage>
        <taxon>Eukaryota</taxon>
        <taxon>Fungi</taxon>
        <taxon>Dikarya</taxon>
        <taxon>Ascomycota</taxon>
        <taxon>Pezizomycotina</taxon>
        <taxon>Sordariomycetes</taxon>
        <taxon>Hypocreomycetidae</taxon>
        <taxon>Hypocreales</taxon>
        <taxon>Bionectriaceae</taxon>
        <taxon>Geosmithia</taxon>
    </lineage>
</organism>
<dbReference type="RefSeq" id="XP_035322219.1">
    <property type="nucleotide sequence ID" value="XM_035468238.1"/>
</dbReference>
<feature type="compositionally biased region" description="Basic and acidic residues" evidence="1">
    <location>
        <begin position="109"/>
        <end position="139"/>
    </location>
</feature>
<evidence type="ECO:0000313" key="4">
    <source>
        <dbReference type="Proteomes" id="UP000749293"/>
    </source>
</evidence>
<evidence type="ECO:0000259" key="2">
    <source>
        <dbReference type="PROSITE" id="PS50174"/>
    </source>
</evidence>
<feature type="compositionally biased region" description="Basic and acidic residues" evidence="1">
    <location>
        <begin position="151"/>
        <end position="174"/>
    </location>
</feature>
<dbReference type="OrthoDB" id="786951at2759"/>
<dbReference type="EMBL" id="JAANYQ010000006">
    <property type="protein sequence ID" value="KAF4123567.1"/>
    <property type="molecule type" value="Genomic_DNA"/>
</dbReference>
<feature type="compositionally biased region" description="Basic and acidic residues" evidence="1">
    <location>
        <begin position="239"/>
        <end position="253"/>
    </location>
</feature>
<reference evidence="3" key="1">
    <citation type="submission" date="2020-03" db="EMBL/GenBank/DDBJ databases">
        <title>Site-based positive gene gene selection in Geosmithia morbida across the United States reveals a broad range of putative effectors and factors for local host and environmental adapation.</title>
        <authorList>
            <person name="Onufrak A."/>
            <person name="Murdoch R.W."/>
            <person name="Gazis R."/>
            <person name="Huff M."/>
            <person name="Staton M."/>
            <person name="Klingeman W."/>
            <person name="Hadziabdic D."/>
        </authorList>
    </citation>
    <scope>NUCLEOTIDE SEQUENCE</scope>
    <source>
        <strain evidence="3">1262</strain>
    </source>
</reference>
<feature type="domain" description="G-patch" evidence="2">
    <location>
        <begin position="81"/>
        <end position="130"/>
    </location>
</feature>
<evidence type="ECO:0000313" key="3">
    <source>
        <dbReference type="EMBL" id="KAF4123567.1"/>
    </source>
</evidence>
<keyword evidence="4" id="KW-1185">Reference proteome</keyword>
<accession>A0A9P4YW10</accession>
<comment type="caution">
    <text evidence="3">The sequence shown here is derived from an EMBL/GenBank/DDBJ whole genome shotgun (WGS) entry which is preliminary data.</text>
</comment>
<feature type="region of interest" description="Disordered" evidence="1">
    <location>
        <begin position="239"/>
        <end position="273"/>
    </location>
</feature>
<dbReference type="PANTHER" id="PTHR21032">
    <property type="entry name" value="G PATCH DOMAIN-CONTAINING PROTEIN 11"/>
    <property type="match status" value="1"/>
</dbReference>
<feature type="compositionally biased region" description="Basic and acidic residues" evidence="1">
    <location>
        <begin position="204"/>
        <end position="224"/>
    </location>
</feature>
<dbReference type="AlphaFoldDB" id="A0A9P4YW10"/>
<dbReference type="GO" id="GO:0000776">
    <property type="term" value="C:kinetochore"/>
    <property type="evidence" value="ECO:0007669"/>
    <property type="project" value="TreeGrafter"/>
</dbReference>
<feature type="region of interest" description="Disordered" evidence="1">
    <location>
        <begin position="95"/>
        <end position="225"/>
    </location>
</feature>
<sequence>MSSAQAKGANAPDDDEEDDYMNMSFAEPEPTKETSIQRIQRLKRESRARGMIKSKAEREADEAAAREKALSTSLLDDPRAKKSKGLAMMAKMGFSGGSLGAQKPSVEQGRTEPIHVNIKEDRGGIGLDSERKRKMREAAEEQESSGGIKVAKIDPLEYRDRVRREREEARHEKQFYAAQRMAERLDDKQDSQDSEDHSDDDDDNEKKEGEEKKKEKRRPLDSRPLKSIPVIYRGLVRHRAEQERERRMRRDLEQSLSRLPTYDDDDEDNDDKRALGKDRVVYVETEELEDEDEELDEFNALSFAERLGRVLDYLRSSHQYCFWCKAGYPDGEMDGCPGLTEEDHD</sequence>
<dbReference type="SMART" id="SM00443">
    <property type="entry name" value="G_patch"/>
    <property type="match status" value="1"/>
</dbReference>
<dbReference type="PROSITE" id="PS50174">
    <property type="entry name" value="G_PATCH"/>
    <property type="match status" value="1"/>
</dbReference>
<feature type="compositionally biased region" description="Basic and acidic residues" evidence="1">
    <location>
        <begin position="42"/>
        <end position="69"/>
    </location>
</feature>
<feature type="region of interest" description="Disordered" evidence="1">
    <location>
        <begin position="1"/>
        <end position="82"/>
    </location>
</feature>
<dbReference type="Pfam" id="PF01585">
    <property type="entry name" value="G-patch"/>
    <property type="match status" value="1"/>
</dbReference>
<dbReference type="Proteomes" id="UP000749293">
    <property type="component" value="Unassembled WGS sequence"/>
</dbReference>
<gene>
    <name evidence="3" type="ORF">GMORB2_6268</name>
</gene>
<dbReference type="GO" id="GO:0003676">
    <property type="term" value="F:nucleic acid binding"/>
    <property type="evidence" value="ECO:0007669"/>
    <property type="project" value="InterPro"/>
</dbReference>
<dbReference type="InterPro" id="IPR025239">
    <property type="entry name" value="DUF4187"/>
</dbReference>
<dbReference type="InterPro" id="IPR000467">
    <property type="entry name" value="G_patch_dom"/>
</dbReference>
<protein>
    <submittedName>
        <fullName evidence="3">G patch</fullName>
    </submittedName>
</protein>
<dbReference type="PANTHER" id="PTHR21032:SF0">
    <property type="entry name" value="G PATCH DOMAIN-CONTAINING PROTEIN 11"/>
    <property type="match status" value="1"/>
</dbReference>
<dbReference type="SMART" id="SM01173">
    <property type="entry name" value="DUF4187"/>
    <property type="match status" value="1"/>
</dbReference>
<dbReference type="Pfam" id="PF13821">
    <property type="entry name" value="DUF4187"/>
    <property type="match status" value="1"/>
</dbReference>
<dbReference type="GeneID" id="55972493"/>
<proteinExistence type="predicted"/>
<feature type="compositionally biased region" description="Basic and acidic residues" evidence="1">
    <location>
        <begin position="181"/>
        <end position="195"/>
    </location>
</feature>
<dbReference type="InterPro" id="IPR039249">
    <property type="entry name" value="GPATCH11"/>
</dbReference>
<name>A0A9P4YW10_9HYPO</name>